<keyword evidence="14" id="KW-0131">Cell cycle</keyword>
<comment type="similarity">
    <text evidence="4">Belongs to the DASH complex ASK1 family.</text>
</comment>
<dbReference type="InterPro" id="IPR013964">
    <property type="entry name" value="DASH_Ask1"/>
</dbReference>
<evidence type="ECO:0000256" key="12">
    <source>
        <dbReference type="ARBA" id="ARBA00023212"/>
    </source>
</evidence>
<keyword evidence="18" id="KW-1185">Reference proteome</keyword>
<accession>A0A9P6ET50</accession>
<dbReference type="OrthoDB" id="5573898at2759"/>
<feature type="region of interest" description="Disordered" evidence="16">
    <location>
        <begin position="206"/>
        <end position="255"/>
    </location>
</feature>
<feature type="compositionally biased region" description="Low complexity" evidence="16">
    <location>
        <begin position="304"/>
        <end position="315"/>
    </location>
</feature>
<evidence type="ECO:0000256" key="4">
    <source>
        <dbReference type="ARBA" id="ARBA00010731"/>
    </source>
</evidence>
<dbReference type="Proteomes" id="UP000807306">
    <property type="component" value="Unassembled WGS sequence"/>
</dbReference>
<feature type="region of interest" description="Disordered" evidence="16">
    <location>
        <begin position="290"/>
        <end position="371"/>
    </location>
</feature>
<evidence type="ECO:0000256" key="7">
    <source>
        <dbReference type="ARBA" id="ARBA00022490"/>
    </source>
</evidence>
<evidence type="ECO:0000256" key="9">
    <source>
        <dbReference type="ARBA" id="ARBA00022701"/>
    </source>
</evidence>
<evidence type="ECO:0000256" key="8">
    <source>
        <dbReference type="ARBA" id="ARBA00022618"/>
    </source>
</evidence>
<dbReference type="GO" id="GO:0051301">
    <property type="term" value="P:cell division"/>
    <property type="evidence" value="ECO:0007669"/>
    <property type="project" value="UniProtKB-KW"/>
</dbReference>
<name>A0A9P6ET50_9AGAR</name>
<evidence type="ECO:0000313" key="17">
    <source>
        <dbReference type="EMBL" id="KAF9535703.1"/>
    </source>
</evidence>
<evidence type="ECO:0000256" key="5">
    <source>
        <dbReference type="ARBA" id="ARBA00014520"/>
    </source>
</evidence>
<keyword evidence="12" id="KW-0206">Cytoskeleton</keyword>
<evidence type="ECO:0000256" key="10">
    <source>
        <dbReference type="ARBA" id="ARBA00022776"/>
    </source>
</evidence>
<dbReference type="GO" id="GO:0072686">
    <property type="term" value="C:mitotic spindle"/>
    <property type="evidence" value="ECO:0007669"/>
    <property type="project" value="InterPro"/>
</dbReference>
<dbReference type="GO" id="GO:0008608">
    <property type="term" value="P:attachment of spindle microtubules to kinetochore"/>
    <property type="evidence" value="ECO:0007669"/>
    <property type="project" value="InterPro"/>
</dbReference>
<keyword evidence="8" id="KW-0132">Cell division</keyword>
<keyword evidence="10" id="KW-0498">Mitosis</keyword>
<keyword evidence="7" id="KW-0963">Cytoplasm</keyword>
<gene>
    <name evidence="17" type="ORF">CPB83DRAFT_842185</name>
</gene>
<feature type="compositionally biased region" description="Polar residues" evidence="16">
    <location>
        <begin position="209"/>
        <end position="222"/>
    </location>
</feature>
<evidence type="ECO:0000256" key="15">
    <source>
        <dbReference type="ARBA" id="ARBA00023328"/>
    </source>
</evidence>
<dbReference type="AlphaFoldDB" id="A0A9P6ET50"/>
<evidence type="ECO:0000256" key="2">
    <source>
        <dbReference type="ARBA" id="ARBA00004186"/>
    </source>
</evidence>
<comment type="subcellular location">
    <subcellularLocation>
        <location evidence="3">Chromosome</location>
        <location evidence="3">Centromere</location>
        <location evidence="3">Kinetochore</location>
    </subcellularLocation>
    <subcellularLocation>
        <location evidence="2">Cytoplasm</location>
        <location evidence="2">Cytoskeleton</location>
        <location evidence="2">Spindle</location>
    </subcellularLocation>
    <subcellularLocation>
        <location evidence="1">Nucleus</location>
    </subcellularLocation>
</comment>
<keyword evidence="9" id="KW-0493">Microtubule</keyword>
<feature type="compositionally biased region" description="Basic and acidic residues" evidence="16">
    <location>
        <begin position="444"/>
        <end position="459"/>
    </location>
</feature>
<evidence type="ECO:0000256" key="3">
    <source>
        <dbReference type="ARBA" id="ARBA00004629"/>
    </source>
</evidence>
<organism evidence="17 18">
    <name type="scientific">Crepidotus variabilis</name>
    <dbReference type="NCBI Taxonomy" id="179855"/>
    <lineage>
        <taxon>Eukaryota</taxon>
        <taxon>Fungi</taxon>
        <taxon>Dikarya</taxon>
        <taxon>Basidiomycota</taxon>
        <taxon>Agaricomycotina</taxon>
        <taxon>Agaricomycetes</taxon>
        <taxon>Agaricomycetidae</taxon>
        <taxon>Agaricales</taxon>
        <taxon>Agaricineae</taxon>
        <taxon>Crepidotaceae</taxon>
        <taxon>Crepidotus</taxon>
    </lineage>
</organism>
<keyword evidence="15" id="KW-0137">Centromere</keyword>
<dbReference type="EMBL" id="MU157824">
    <property type="protein sequence ID" value="KAF9535703.1"/>
    <property type="molecule type" value="Genomic_DNA"/>
</dbReference>
<dbReference type="GO" id="GO:0044732">
    <property type="term" value="C:mitotic spindle pole body"/>
    <property type="evidence" value="ECO:0007669"/>
    <property type="project" value="TreeGrafter"/>
</dbReference>
<evidence type="ECO:0000256" key="6">
    <source>
        <dbReference type="ARBA" id="ARBA00022454"/>
    </source>
</evidence>
<dbReference type="PANTHER" id="PTHR28200:SF1">
    <property type="entry name" value="DASH COMPLEX SUBUNIT ASK1"/>
    <property type="match status" value="1"/>
</dbReference>
<evidence type="ECO:0000256" key="1">
    <source>
        <dbReference type="ARBA" id="ARBA00004123"/>
    </source>
</evidence>
<feature type="compositionally biased region" description="Basic and acidic residues" evidence="16">
    <location>
        <begin position="113"/>
        <end position="126"/>
    </location>
</feature>
<proteinExistence type="inferred from homology"/>
<dbReference type="PANTHER" id="PTHR28200">
    <property type="entry name" value="DASH COMPLEX SUBUNIT ASK1"/>
    <property type="match status" value="1"/>
</dbReference>
<feature type="region of interest" description="Disordered" evidence="16">
    <location>
        <begin position="111"/>
        <end position="142"/>
    </location>
</feature>
<dbReference type="GO" id="GO:0042729">
    <property type="term" value="C:DASH complex"/>
    <property type="evidence" value="ECO:0007669"/>
    <property type="project" value="InterPro"/>
</dbReference>
<keyword evidence="13" id="KW-0539">Nucleus</keyword>
<comment type="caution">
    <text evidence="17">The sequence shown here is derived from an EMBL/GenBank/DDBJ whole genome shotgun (WGS) entry which is preliminary data.</text>
</comment>
<reference evidence="17" key="1">
    <citation type="submission" date="2020-11" db="EMBL/GenBank/DDBJ databases">
        <authorList>
            <consortium name="DOE Joint Genome Institute"/>
            <person name="Ahrendt S."/>
            <person name="Riley R."/>
            <person name="Andreopoulos W."/>
            <person name="Labutti K."/>
            <person name="Pangilinan J."/>
            <person name="Ruiz-Duenas F.J."/>
            <person name="Barrasa J.M."/>
            <person name="Sanchez-Garcia M."/>
            <person name="Camarero S."/>
            <person name="Miyauchi S."/>
            <person name="Serrano A."/>
            <person name="Linde D."/>
            <person name="Babiker R."/>
            <person name="Drula E."/>
            <person name="Ayuso-Fernandez I."/>
            <person name="Pacheco R."/>
            <person name="Padilla G."/>
            <person name="Ferreira P."/>
            <person name="Barriuso J."/>
            <person name="Kellner H."/>
            <person name="Castanera R."/>
            <person name="Alfaro M."/>
            <person name="Ramirez L."/>
            <person name="Pisabarro A.G."/>
            <person name="Kuo A."/>
            <person name="Tritt A."/>
            <person name="Lipzen A."/>
            <person name="He G."/>
            <person name="Yan M."/>
            <person name="Ng V."/>
            <person name="Cullen D."/>
            <person name="Martin F."/>
            <person name="Rosso M.-N."/>
            <person name="Henrissat B."/>
            <person name="Hibbett D."/>
            <person name="Martinez A.T."/>
            <person name="Grigoriev I.V."/>
        </authorList>
    </citation>
    <scope>NUCLEOTIDE SEQUENCE</scope>
    <source>
        <strain evidence="17">CBS 506.95</strain>
    </source>
</reference>
<dbReference type="Pfam" id="PF08655">
    <property type="entry name" value="DASH_Ask1"/>
    <property type="match status" value="1"/>
</dbReference>
<keyword evidence="11" id="KW-0995">Kinetochore</keyword>
<sequence length="671" mass="72600">MSEQKPIPPNPNRWKPNLNPANIVVPGLDTEASTSDQIEQIEQLITIKLQNIDENFSKIHNVLANKLLPAVKRYSVGTEPVREAAKFWTSFYEQAAQIRIPTFDDYSTVNDVPSERDENTMSEEHQGSAVEVEASADHTQRPDDIYETTVNSETSFLPGHGAFSSTPATAARIASTNQSYSSQVSDDPSWAQSPLVKLSQELKHFSLQPEAQPQNSSSSTFDSILEDSSTDSTEDETVSIPRSAKGKAKETPQPLLKNVLRHNLYSASDSSTFENNLKQISPLKFKAKPKTPLLDKKSNPYLPPSGDSSSWSGVVDLRDRSVLTPQRQRQGRGDANKSSTTPGAPLGDDDDDSFEALPPGMSPPVLMSPVRPARSSTELGLHRLGQTPIREASERIQRDLIKSALKSVHKSGLKNAKLSQRQQVVDSSMSTVPTPPSLSRYTRRHDFSTTDSSIDKDPSLESMIRHLSADIKGNKYRRTSTKPIPKATNAGPSIPSYMSSNQHLQQSDFSIDSDSDSMEFNDTANPSAAFLMASGGAAAYMDDDSFGSSNNSSDSLENDGVGALGDGIVPVHPFAANVAVLDDGFDDEDDDSSDGFEVGPAGGLAGGQVVDDFEDETVFGVGPRQSVAGVYDGRNLRMLGEDLLEDTIGIGAHMAATGRVEESPTPANWGR</sequence>
<evidence type="ECO:0000256" key="11">
    <source>
        <dbReference type="ARBA" id="ARBA00022838"/>
    </source>
</evidence>
<feature type="region of interest" description="Disordered" evidence="16">
    <location>
        <begin position="413"/>
        <end position="459"/>
    </location>
</feature>
<evidence type="ECO:0000256" key="14">
    <source>
        <dbReference type="ARBA" id="ARBA00023306"/>
    </source>
</evidence>
<feature type="compositionally biased region" description="Polar residues" evidence="16">
    <location>
        <begin position="417"/>
        <end position="440"/>
    </location>
</feature>
<evidence type="ECO:0000313" key="18">
    <source>
        <dbReference type="Proteomes" id="UP000807306"/>
    </source>
</evidence>
<dbReference type="GO" id="GO:0005874">
    <property type="term" value="C:microtubule"/>
    <property type="evidence" value="ECO:0007669"/>
    <property type="project" value="UniProtKB-KW"/>
</dbReference>
<evidence type="ECO:0000256" key="13">
    <source>
        <dbReference type="ARBA" id="ARBA00023242"/>
    </source>
</evidence>
<evidence type="ECO:0000256" key="16">
    <source>
        <dbReference type="SAM" id="MobiDB-lite"/>
    </source>
</evidence>
<protein>
    <recommendedName>
        <fullName evidence="5">DASH complex subunit ASK1</fullName>
    </recommendedName>
</protein>
<feature type="compositionally biased region" description="Acidic residues" evidence="16">
    <location>
        <begin position="224"/>
        <end position="237"/>
    </location>
</feature>
<keyword evidence="6" id="KW-0158">Chromosome</keyword>